<evidence type="ECO:0000256" key="1">
    <source>
        <dbReference type="SAM" id="MobiDB-lite"/>
    </source>
</evidence>
<dbReference type="STRING" id="357750.A0A2S6CLX8"/>
<feature type="region of interest" description="Disordered" evidence="1">
    <location>
        <begin position="186"/>
        <end position="208"/>
    </location>
</feature>
<evidence type="ECO:0000313" key="3">
    <source>
        <dbReference type="EMBL" id="PPJ60729.1"/>
    </source>
</evidence>
<evidence type="ECO:0000313" key="4">
    <source>
        <dbReference type="Proteomes" id="UP000237631"/>
    </source>
</evidence>
<evidence type="ECO:0000259" key="2">
    <source>
        <dbReference type="Pfam" id="PF17107"/>
    </source>
</evidence>
<gene>
    <name evidence="3" type="ORF">CBER1_11365</name>
</gene>
<dbReference type="InterPro" id="IPR031352">
    <property type="entry name" value="SesA"/>
</dbReference>
<organism evidence="3 4">
    <name type="scientific">Cercospora berteroae</name>
    <dbReference type="NCBI Taxonomy" id="357750"/>
    <lineage>
        <taxon>Eukaryota</taxon>
        <taxon>Fungi</taxon>
        <taxon>Dikarya</taxon>
        <taxon>Ascomycota</taxon>
        <taxon>Pezizomycotina</taxon>
        <taxon>Dothideomycetes</taxon>
        <taxon>Dothideomycetidae</taxon>
        <taxon>Mycosphaerellales</taxon>
        <taxon>Mycosphaerellaceae</taxon>
        <taxon>Cercospora</taxon>
    </lineage>
</organism>
<dbReference type="OrthoDB" id="20872at2759"/>
<sequence length="208" mass="22855">MSGPEAIAAIQLLDACIGISKTIIDIGRAVQDAEGLPPKLRDLLEKLPVIEEILENAHENFEEGRVAEDAGESVQPVLQQCEQALGDLRDVFRKACPKDGEDRSRRLWRGAKTVFFARDSQVQKLLIKIQDNLKLLEQKKIYEIGDKLDGLQELTEALSNDGGGKYTHTGAGHIFANEGGSSEIYVGGSRNSRQINKPRVYNKGPSST</sequence>
<dbReference type="Pfam" id="PF17107">
    <property type="entry name" value="SesA"/>
    <property type="match status" value="1"/>
</dbReference>
<dbReference type="Proteomes" id="UP000237631">
    <property type="component" value="Unassembled WGS sequence"/>
</dbReference>
<protein>
    <recommendedName>
        <fullName evidence="2">NACHT-NTPase and P-loop NTPases N-terminal domain-containing protein</fullName>
    </recommendedName>
</protein>
<comment type="caution">
    <text evidence="3">The sequence shown here is derived from an EMBL/GenBank/DDBJ whole genome shotgun (WGS) entry which is preliminary data.</text>
</comment>
<proteinExistence type="predicted"/>
<dbReference type="EMBL" id="PNEN01000223">
    <property type="protein sequence ID" value="PPJ60729.1"/>
    <property type="molecule type" value="Genomic_DNA"/>
</dbReference>
<dbReference type="AlphaFoldDB" id="A0A2S6CLX8"/>
<name>A0A2S6CLX8_9PEZI</name>
<feature type="domain" description="NACHT-NTPase and P-loop NTPases N-terminal" evidence="2">
    <location>
        <begin position="15"/>
        <end position="136"/>
    </location>
</feature>
<accession>A0A2S6CLX8</accession>
<keyword evidence="4" id="KW-1185">Reference proteome</keyword>
<reference evidence="4" key="1">
    <citation type="journal article" date="2017" name="bioRxiv">
        <title>Conservation of a gene cluster reveals novel cercosporin biosynthetic mechanisms and extends production to the genus Colletotrichum.</title>
        <authorList>
            <person name="de Jonge R."/>
            <person name="Ebert M.K."/>
            <person name="Huitt-Roehl C.R."/>
            <person name="Pal P."/>
            <person name="Suttle J.C."/>
            <person name="Spanner R.E."/>
            <person name="Neubauer J.D."/>
            <person name="Jurick W.M.II."/>
            <person name="Stott K.A."/>
            <person name="Secor G.A."/>
            <person name="Thomma B.P.H.J."/>
            <person name="Van de Peer Y."/>
            <person name="Townsend C.A."/>
            <person name="Bolton M.D."/>
        </authorList>
    </citation>
    <scope>NUCLEOTIDE SEQUENCE [LARGE SCALE GENOMIC DNA]</scope>
    <source>
        <strain evidence="4">CBS538.71</strain>
    </source>
</reference>